<dbReference type="GO" id="GO:0015807">
    <property type="term" value="P:L-amino acid transport"/>
    <property type="evidence" value="ECO:0007669"/>
    <property type="project" value="TreeGrafter"/>
</dbReference>
<evidence type="ECO:0000256" key="5">
    <source>
        <dbReference type="ARBA" id="ARBA00022970"/>
    </source>
</evidence>
<keyword evidence="2" id="KW-0813">Transport</keyword>
<dbReference type="PANTHER" id="PTHR43820:SF8">
    <property type="entry name" value="ABC TRANSPORTER SUBSTRATE-BINDING PROTEIN"/>
    <property type="match status" value="1"/>
</dbReference>
<dbReference type="InterPro" id="IPR017871">
    <property type="entry name" value="ABC_transporter-like_CS"/>
</dbReference>
<dbReference type="PROSITE" id="PS50893">
    <property type="entry name" value="ABC_TRANSPORTER_2"/>
    <property type="match status" value="1"/>
</dbReference>
<dbReference type="CDD" id="cd03224">
    <property type="entry name" value="ABC_TM1139_LivF_branched"/>
    <property type="match status" value="1"/>
</dbReference>
<dbReference type="SUPFAM" id="SSF52540">
    <property type="entry name" value="P-loop containing nucleoside triphosphate hydrolases"/>
    <property type="match status" value="1"/>
</dbReference>
<proteinExistence type="inferred from homology"/>
<evidence type="ECO:0000256" key="1">
    <source>
        <dbReference type="ARBA" id="ARBA00005417"/>
    </source>
</evidence>
<dbReference type="InterPro" id="IPR003593">
    <property type="entry name" value="AAA+_ATPase"/>
</dbReference>
<dbReference type="InterPro" id="IPR052156">
    <property type="entry name" value="BCAA_Transport_ATP-bd_LivF"/>
</dbReference>
<dbReference type="InterPro" id="IPR030660">
    <property type="entry name" value="ABC_branched_ATPase_LivF/BraG"/>
</dbReference>
<dbReference type="GO" id="GO:0016887">
    <property type="term" value="F:ATP hydrolysis activity"/>
    <property type="evidence" value="ECO:0007669"/>
    <property type="project" value="InterPro"/>
</dbReference>
<evidence type="ECO:0000256" key="4">
    <source>
        <dbReference type="ARBA" id="ARBA00022840"/>
    </source>
</evidence>
<keyword evidence="5" id="KW-0029">Amino-acid transport</keyword>
<dbReference type="PROSITE" id="PS00211">
    <property type="entry name" value="ABC_TRANSPORTER_1"/>
    <property type="match status" value="1"/>
</dbReference>
<dbReference type="SMART" id="SM00382">
    <property type="entry name" value="AAA"/>
    <property type="match status" value="1"/>
</dbReference>
<evidence type="ECO:0000256" key="3">
    <source>
        <dbReference type="ARBA" id="ARBA00022741"/>
    </source>
</evidence>
<evidence type="ECO:0000256" key="2">
    <source>
        <dbReference type="ARBA" id="ARBA00022448"/>
    </source>
</evidence>
<evidence type="ECO:0000313" key="7">
    <source>
        <dbReference type="EMBL" id="KKM01775.1"/>
    </source>
</evidence>
<keyword evidence="4" id="KW-0067">ATP-binding</keyword>
<dbReference type="AlphaFoldDB" id="A0A0F9GSL2"/>
<dbReference type="GO" id="GO:0015658">
    <property type="term" value="F:branched-chain amino acid transmembrane transporter activity"/>
    <property type="evidence" value="ECO:0007669"/>
    <property type="project" value="InterPro"/>
</dbReference>
<dbReference type="InterPro" id="IPR003439">
    <property type="entry name" value="ABC_transporter-like_ATP-bd"/>
</dbReference>
<sequence length="234" mass="25216">MLKVSDLTASYGPIQALHGISLEVSEGQIVALLGANGAGKSSTLKVISGILQPSGGSVEFLGRAIHRRSPEAIVSMGISHVPEGRELFTELTVAENLRLGAYSRRDGAIKSDMERISTYFPILAERQKQPAGSLSGGEQQMLAIARGLMARPKLLLLDEPSLGLAPTLVQEIFRIIKAINRDEGLTVLLVEQNATMALGISQYGYVLETGRIVLEAEAAELKENETVRRSYLGY</sequence>
<accession>A0A0F9GSL2</accession>
<evidence type="ECO:0000259" key="6">
    <source>
        <dbReference type="PROSITE" id="PS50893"/>
    </source>
</evidence>
<dbReference type="Gene3D" id="3.40.50.300">
    <property type="entry name" value="P-loop containing nucleotide triphosphate hydrolases"/>
    <property type="match status" value="1"/>
</dbReference>
<protein>
    <recommendedName>
        <fullName evidence="6">ABC transporter domain-containing protein</fullName>
    </recommendedName>
</protein>
<comment type="caution">
    <text evidence="7">The sequence shown here is derived from an EMBL/GenBank/DDBJ whole genome shotgun (WGS) entry which is preliminary data.</text>
</comment>
<dbReference type="Pfam" id="PF00005">
    <property type="entry name" value="ABC_tran"/>
    <property type="match status" value="1"/>
</dbReference>
<dbReference type="PIRSF" id="PIRSF039137">
    <property type="entry name" value="ABC_branched_ATPase"/>
    <property type="match status" value="1"/>
</dbReference>
<name>A0A0F9GSL2_9ZZZZ</name>
<feature type="domain" description="ABC transporter" evidence="6">
    <location>
        <begin position="2"/>
        <end position="234"/>
    </location>
</feature>
<dbReference type="PANTHER" id="PTHR43820">
    <property type="entry name" value="HIGH-AFFINITY BRANCHED-CHAIN AMINO ACID TRANSPORT ATP-BINDING PROTEIN LIVF"/>
    <property type="match status" value="1"/>
</dbReference>
<reference evidence="7" key="1">
    <citation type="journal article" date="2015" name="Nature">
        <title>Complex archaea that bridge the gap between prokaryotes and eukaryotes.</title>
        <authorList>
            <person name="Spang A."/>
            <person name="Saw J.H."/>
            <person name="Jorgensen S.L."/>
            <person name="Zaremba-Niedzwiedzka K."/>
            <person name="Martijn J."/>
            <person name="Lind A.E."/>
            <person name="van Eijk R."/>
            <person name="Schleper C."/>
            <person name="Guy L."/>
            <person name="Ettema T.J."/>
        </authorList>
    </citation>
    <scope>NUCLEOTIDE SEQUENCE</scope>
</reference>
<dbReference type="InterPro" id="IPR027417">
    <property type="entry name" value="P-loop_NTPase"/>
</dbReference>
<dbReference type="GO" id="GO:0005524">
    <property type="term" value="F:ATP binding"/>
    <property type="evidence" value="ECO:0007669"/>
    <property type="project" value="UniProtKB-KW"/>
</dbReference>
<comment type="similarity">
    <text evidence="1">Belongs to the ABC transporter superfamily.</text>
</comment>
<dbReference type="EMBL" id="LAZR01017104">
    <property type="protein sequence ID" value="KKM01775.1"/>
    <property type="molecule type" value="Genomic_DNA"/>
</dbReference>
<keyword evidence="3" id="KW-0547">Nucleotide-binding</keyword>
<gene>
    <name evidence="7" type="ORF">LCGC14_1791050</name>
</gene>
<organism evidence="7">
    <name type="scientific">marine sediment metagenome</name>
    <dbReference type="NCBI Taxonomy" id="412755"/>
    <lineage>
        <taxon>unclassified sequences</taxon>
        <taxon>metagenomes</taxon>
        <taxon>ecological metagenomes</taxon>
    </lineage>
</organism>